<dbReference type="InterPro" id="IPR019533">
    <property type="entry name" value="Peptidase_S26"/>
</dbReference>
<evidence type="ECO:0000256" key="1">
    <source>
        <dbReference type="ARBA" id="ARBA00000677"/>
    </source>
</evidence>
<evidence type="ECO:0000256" key="2">
    <source>
        <dbReference type="ARBA" id="ARBA00004401"/>
    </source>
</evidence>
<dbReference type="AlphaFoldDB" id="A0AA37XET3"/>
<keyword evidence="10" id="KW-1185">Reference proteome</keyword>
<gene>
    <name evidence="9" type="ORF">GCM10025875_18090</name>
</gene>
<comment type="subcellular location">
    <subcellularLocation>
        <location evidence="2">Cell membrane</location>
        <topology evidence="2">Single-pass type II membrane protein</topology>
    </subcellularLocation>
    <subcellularLocation>
        <location evidence="6">Membrane</location>
        <topology evidence="6">Single-pass type II membrane protein</topology>
    </subcellularLocation>
</comment>
<dbReference type="InterPro" id="IPR019758">
    <property type="entry name" value="Pept_S26A_signal_pept_1_CS"/>
</dbReference>
<accession>A0AA37XET3</accession>
<dbReference type="Proteomes" id="UP001157161">
    <property type="component" value="Unassembled WGS sequence"/>
</dbReference>
<keyword evidence="5 6" id="KW-0378">Hydrolase</keyword>
<comment type="similarity">
    <text evidence="3 6">Belongs to the peptidase S26 family.</text>
</comment>
<comment type="catalytic activity">
    <reaction evidence="1 6">
        <text>Cleavage of hydrophobic, N-terminal signal or leader sequences from secreted and periplasmic proteins.</text>
        <dbReference type="EC" id="3.4.21.89"/>
    </reaction>
</comment>
<protein>
    <recommendedName>
        <fullName evidence="4 6">Signal peptidase I</fullName>
        <ecNumber evidence="4 6">3.4.21.89</ecNumber>
    </recommendedName>
</protein>
<evidence type="ECO:0000259" key="8">
    <source>
        <dbReference type="Pfam" id="PF10502"/>
    </source>
</evidence>
<keyword evidence="6" id="KW-0645">Protease</keyword>
<proteinExistence type="inferred from homology"/>
<evidence type="ECO:0000313" key="9">
    <source>
        <dbReference type="EMBL" id="GMA31817.1"/>
    </source>
</evidence>
<name>A0AA37XET3_9MICO</name>
<dbReference type="GO" id="GO:0005886">
    <property type="term" value="C:plasma membrane"/>
    <property type="evidence" value="ECO:0007669"/>
    <property type="project" value="UniProtKB-SubCell"/>
</dbReference>
<evidence type="ECO:0000313" key="10">
    <source>
        <dbReference type="Proteomes" id="UP001157161"/>
    </source>
</evidence>
<dbReference type="InterPro" id="IPR036286">
    <property type="entry name" value="LexA/Signal_pep-like_sf"/>
</dbReference>
<feature type="region of interest" description="Disordered" evidence="7">
    <location>
        <begin position="54"/>
        <end position="75"/>
    </location>
</feature>
<comment type="caution">
    <text evidence="9">The sequence shown here is derived from an EMBL/GenBank/DDBJ whole genome shotgun (WGS) entry which is preliminary data.</text>
</comment>
<dbReference type="GO" id="GO:0009003">
    <property type="term" value="F:signal peptidase activity"/>
    <property type="evidence" value="ECO:0007669"/>
    <property type="project" value="UniProtKB-EC"/>
</dbReference>
<organism evidence="9 10">
    <name type="scientific">Litorihabitans aurantiacus</name>
    <dbReference type="NCBI Taxonomy" id="1930061"/>
    <lineage>
        <taxon>Bacteria</taxon>
        <taxon>Bacillati</taxon>
        <taxon>Actinomycetota</taxon>
        <taxon>Actinomycetes</taxon>
        <taxon>Micrococcales</taxon>
        <taxon>Beutenbergiaceae</taxon>
        <taxon>Litorihabitans</taxon>
    </lineage>
</organism>
<dbReference type="EC" id="3.4.21.89" evidence="4 6"/>
<dbReference type="InterPro" id="IPR000223">
    <property type="entry name" value="Pept_S26A_signal_pept_1"/>
</dbReference>
<evidence type="ECO:0000256" key="5">
    <source>
        <dbReference type="ARBA" id="ARBA00022801"/>
    </source>
</evidence>
<dbReference type="PANTHER" id="PTHR43390">
    <property type="entry name" value="SIGNAL PEPTIDASE I"/>
    <property type="match status" value="1"/>
</dbReference>
<evidence type="ECO:0000256" key="7">
    <source>
        <dbReference type="SAM" id="MobiDB-lite"/>
    </source>
</evidence>
<dbReference type="CDD" id="cd06530">
    <property type="entry name" value="S26_SPase_I"/>
    <property type="match status" value="1"/>
</dbReference>
<reference evidence="9" key="1">
    <citation type="journal article" date="2014" name="Int. J. Syst. Evol. Microbiol.">
        <title>Complete genome sequence of Corynebacterium casei LMG S-19264T (=DSM 44701T), isolated from a smear-ripened cheese.</title>
        <authorList>
            <consortium name="US DOE Joint Genome Institute (JGI-PGF)"/>
            <person name="Walter F."/>
            <person name="Albersmeier A."/>
            <person name="Kalinowski J."/>
            <person name="Ruckert C."/>
        </authorList>
    </citation>
    <scope>NUCLEOTIDE SEQUENCE</scope>
    <source>
        <strain evidence="9">NBRC 112290</strain>
    </source>
</reference>
<evidence type="ECO:0000256" key="3">
    <source>
        <dbReference type="ARBA" id="ARBA00009370"/>
    </source>
</evidence>
<sequence>MGLPGDTVECCDAEGRISVNGVPIDEPYVIDGAVPSLQTFSVTVPADRLFVLGDNRPNSSDSRFHQGEPGGGMVPMDNVVGVANSIIWPADRWSVLRNPGATFEQVPDPS</sequence>
<dbReference type="GO" id="GO:0004252">
    <property type="term" value="F:serine-type endopeptidase activity"/>
    <property type="evidence" value="ECO:0007669"/>
    <property type="project" value="InterPro"/>
</dbReference>
<dbReference type="NCBIfam" id="TIGR02227">
    <property type="entry name" value="sigpep_I_bact"/>
    <property type="match status" value="1"/>
</dbReference>
<evidence type="ECO:0000256" key="4">
    <source>
        <dbReference type="ARBA" id="ARBA00013208"/>
    </source>
</evidence>
<dbReference type="GO" id="GO:0006465">
    <property type="term" value="P:signal peptide processing"/>
    <property type="evidence" value="ECO:0007669"/>
    <property type="project" value="InterPro"/>
</dbReference>
<dbReference type="Pfam" id="PF10502">
    <property type="entry name" value="Peptidase_S26"/>
    <property type="match status" value="1"/>
</dbReference>
<dbReference type="PROSITE" id="PS00761">
    <property type="entry name" value="SPASE_I_3"/>
    <property type="match status" value="1"/>
</dbReference>
<dbReference type="EMBL" id="BSUM01000001">
    <property type="protein sequence ID" value="GMA31817.1"/>
    <property type="molecule type" value="Genomic_DNA"/>
</dbReference>
<evidence type="ECO:0000256" key="6">
    <source>
        <dbReference type="RuleBase" id="RU362042"/>
    </source>
</evidence>
<dbReference type="SUPFAM" id="SSF51306">
    <property type="entry name" value="LexA/Signal peptidase"/>
    <property type="match status" value="1"/>
</dbReference>
<reference evidence="9" key="2">
    <citation type="submission" date="2023-02" db="EMBL/GenBank/DDBJ databases">
        <authorList>
            <person name="Sun Q."/>
            <person name="Mori K."/>
        </authorList>
    </citation>
    <scope>NUCLEOTIDE SEQUENCE</scope>
    <source>
        <strain evidence="9">NBRC 112290</strain>
    </source>
</reference>
<dbReference type="PANTHER" id="PTHR43390:SF1">
    <property type="entry name" value="CHLOROPLAST PROCESSING PEPTIDASE"/>
    <property type="match status" value="1"/>
</dbReference>
<dbReference type="RefSeq" id="WP_284250573.1">
    <property type="nucleotide sequence ID" value="NZ_BSUM01000001.1"/>
</dbReference>
<dbReference type="Gene3D" id="2.10.109.10">
    <property type="entry name" value="Umud Fragment, subunit A"/>
    <property type="match status" value="1"/>
</dbReference>
<feature type="domain" description="Peptidase S26" evidence="8">
    <location>
        <begin position="1"/>
        <end position="88"/>
    </location>
</feature>